<dbReference type="GO" id="GO:0005737">
    <property type="term" value="C:cytoplasm"/>
    <property type="evidence" value="ECO:0007669"/>
    <property type="project" value="TreeGrafter"/>
</dbReference>
<evidence type="ECO:0000256" key="2">
    <source>
        <dbReference type="ARBA" id="ARBA00022598"/>
    </source>
</evidence>
<proteinExistence type="inferred from homology"/>
<evidence type="ECO:0000256" key="3">
    <source>
        <dbReference type="ARBA" id="ARBA00022741"/>
    </source>
</evidence>
<dbReference type="Gene3D" id="3.30.200.20">
    <property type="entry name" value="Phosphorylase Kinase, domain 1"/>
    <property type="match status" value="1"/>
</dbReference>
<keyword evidence="3 6" id="KW-0547">Nucleotide-binding</keyword>
<comment type="pathway">
    <text evidence="1 6">Purine metabolism; IMP biosynthesis via de novo pathway; 5-amino-1-(5-phospho-D-ribosyl)imidazole-4-carboxamide from 5-amino-1-(5-phospho-D-ribosyl)imidazole-4-carboxylate: step 1/2.</text>
</comment>
<reference evidence="8 9" key="1">
    <citation type="submission" date="2011-10" db="EMBL/GenBank/DDBJ databases">
        <title>Metabolic and evolutionary patterns in the extreme acidophile Ferroplasma acidiphilum.</title>
        <authorList>
            <person name="Golyshina O.V."/>
            <person name="Kozyavkin S.A."/>
            <person name="Tatusov R.L."/>
            <person name="Slesarev A.I."/>
            <person name="Golyshin P.N."/>
        </authorList>
    </citation>
    <scope>NUCLEOTIDE SEQUENCE [LARGE SCALE GENOMIC DNA]</scope>
    <source>
        <strain evidence="9">Y</strain>
    </source>
</reference>
<keyword evidence="2 6" id="KW-0436">Ligase</keyword>
<keyword evidence="5 6" id="KW-0067">ATP-binding</keyword>
<dbReference type="CDD" id="cd01414">
    <property type="entry name" value="SAICAR_synt_Sc"/>
    <property type="match status" value="1"/>
</dbReference>
<dbReference type="Gene3D" id="3.30.470.20">
    <property type="entry name" value="ATP-grasp fold, B domain"/>
    <property type="match status" value="1"/>
</dbReference>
<dbReference type="GO" id="GO:0004639">
    <property type="term" value="F:phosphoribosylaminoimidazolesuccinocarboxamide synthase activity"/>
    <property type="evidence" value="ECO:0007669"/>
    <property type="project" value="UniProtKB-UniRule"/>
</dbReference>
<evidence type="ECO:0000313" key="9">
    <source>
        <dbReference type="Proteomes" id="UP000192050"/>
    </source>
</evidence>
<dbReference type="HAMAP" id="MF_00137">
    <property type="entry name" value="SAICAR_synth"/>
    <property type="match status" value="1"/>
</dbReference>
<evidence type="ECO:0000259" key="7">
    <source>
        <dbReference type="Pfam" id="PF01259"/>
    </source>
</evidence>
<dbReference type="KEGG" id="fai:FAD_1168"/>
<evidence type="ECO:0000256" key="1">
    <source>
        <dbReference type="ARBA" id="ARBA00004672"/>
    </source>
</evidence>
<evidence type="ECO:0000256" key="5">
    <source>
        <dbReference type="ARBA" id="ARBA00022840"/>
    </source>
</evidence>
<dbReference type="AlphaFoldDB" id="A0A1V0N4L4"/>
<dbReference type="PROSITE" id="PS01057">
    <property type="entry name" value="SAICAR_SYNTHETASE_1"/>
    <property type="match status" value="1"/>
</dbReference>
<dbReference type="EMBL" id="CP015363">
    <property type="protein sequence ID" value="ARD85044.1"/>
    <property type="molecule type" value="Genomic_DNA"/>
</dbReference>
<evidence type="ECO:0000256" key="4">
    <source>
        <dbReference type="ARBA" id="ARBA00022755"/>
    </source>
</evidence>
<gene>
    <name evidence="6" type="primary">purC</name>
    <name evidence="8" type="ORF">FAD_1168</name>
</gene>
<dbReference type="InterPro" id="IPR018236">
    <property type="entry name" value="SAICAR_synthetase_CS"/>
</dbReference>
<protein>
    <recommendedName>
        <fullName evidence="6">Phosphoribosylaminoimidazole-succinocarboxamide synthase</fullName>
        <ecNumber evidence="6">6.3.2.6</ecNumber>
    </recommendedName>
    <alternativeName>
        <fullName evidence="6">SAICAR synthetase</fullName>
    </alternativeName>
</protein>
<sequence>MGMELLRKGKVKDVYDDGKDLVFKFSDRISVFDKIIPDSIPHKGESLCRTSTYWYNIVSSLGIDTDFIELVSDSEMKVKKFRQIDRGYKFLSNYMVPLEFITRYYLAGSAYDRVKSGEIDYHSLGFKNPPVYGEKLPDPFFEVSTKFEKFDRYLHTDEALEISGLDAGELCEIQETIFKIDRRINSSVESRGLIHADGKKEFALGLERKPVIIDTFGTLDEDRFWDKKDYENGQVNELSKEMVRQYYRKTGYHQKLYDARDNNQPEPDIEPLPENIVKTVSDLYIHMYEKITGLKW</sequence>
<dbReference type="NCBIfam" id="NF010564">
    <property type="entry name" value="PRK13959.1-1"/>
    <property type="match status" value="1"/>
</dbReference>
<dbReference type="Pfam" id="PF01259">
    <property type="entry name" value="SAICAR_synt"/>
    <property type="match status" value="1"/>
</dbReference>
<feature type="domain" description="SAICAR synthetase/ADE2 N-terminal" evidence="7">
    <location>
        <begin position="6"/>
        <end position="255"/>
    </location>
</feature>
<accession>A0A1V0N4L4</accession>
<organism evidence="8 9">
    <name type="scientific">Ferroplasma acidiphilum</name>
    <dbReference type="NCBI Taxonomy" id="74969"/>
    <lineage>
        <taxon>Archaea</taxon>
        <taxon>Methanobacteriati</taxon>
        <taxon>Thermoplasmatota</taxon>
        <taxon>Thermoplasmata</taxon>
        <taxon>Thermoplasmatales</taxon>
        <taxon>Ferroplasmaceae</taxon>
        <taxon>Ferroplasma</taxon>
    </lineage>
</organism>
<comment type="similarity">
    <text evidence="6">Belongs to the SAICAR synthetase family.</text>
</comment>
<keyword evidence="9" id="KW-1185">Reference proteome</keyword>
<dbReference type="Proteomes" id="UP000192050">
    <property type="component" value="Chromosome"/>
</dbReference>
<evidence type="ECO:0000313" key="8">
    <source>
        <dbReference type="EMBL" id="ARD85044.1"/>
    </source>
</evidence>
<name>A0A1V0N4L4_9ARCH</name>
<dbReference type="GO" id="GO:0005524">
    <property type="term" value="F:ATP binding"/>
    <property type="evidence" value="ECO:0007669"/>
    <property type="project" value="UniProtKB-KW"/>
</dbReference>
<dbReference type="EC" id="6.3.2.6" evidence="6"/>
<dbReference type="InterPro" id="IPR028923">
    <property type="entry name" value="SAICAR_synt/ADE2_N"/>
</dbReference>
<keyword evidence="4 6" id="KW-0658">Purine biosynthesis</keyword>
<dbReference type="STRING" id="74969.FAD_1168"/>
<evidence type="ECO:0000256" key="6">
    <source>
        <dbReference type="HAMAP-Rule" id="MF_00137"/>
    </source>
</evidence>
<dbReference type="PANTHER" id="PTHR43700:SF1">
    <property type="entry name" value="PHOSPHORIBOSYLAMINOIMIDAZOLE-SUCCINOCARBOXAMIDE SYNTHASE"/>
    <property type="match status" value="1"/>
</dbReference>
<dbReference type="PANTHER" id="PTHR43700">
    <property type="entry name" value="PHOSPHORIBOSYLAMINOIMIDAZOLE-SUCCINOCARBOXAMIDE SYNTHASE"/>
    <property type="match status" value="1"/>
</dbReference>
<comment type="catalytic activity">
    <reaction evidence="6">
        <text>5-amino-1-(5-phospho-D-ribosyl)imidazole-4-carboxylate + L-aspartate + ATP = (2S)-2-[5-amino-1-(5-phospho-beta-D-ribosyl)imidazole-4-carboxamido]succinate + ADP + phosphate + 2 H(+)</text>
        <dbReference type="Rhea" id="RHEA:22628"/>
        <dbReference type="ChEBI" id="CHEBI:15378"/>
        <dbReference type="ChEBI" id="CHEBI:29991"/>
        <dbReference type="ChEBI" id="CHEBI:30616"/>
        <dbReference type="ChEBI" id="CHEBI:43474"/>
        <dbReference type="ChEBI" id="CHEBI:58443"/>
        <dbReference type="ChEBI" id="CHEBI:77657"/>
        <dbReference type="ChEBI" id="CHEBI:456216"/>
        <dbReference type="EC" id="6.3.2.6"/>
    </reaction>
</comment>
<dbReference type="GO" id="GO:0006189">
    <property type="term" value="P:'de novo' IMP biosynthetic process"/>
    <property type="evidence" value="ECO:0007669"/>
    <property type="project" value="UniProtKB-UniRule"/>
</dbReference>
<dbReference type="UniPathway" id="UPA00074">
    <property type="reaction ID" value="UER00131"/>
</dbReference>
<dbReference type="SUPFAM" id="SSF56104">
    <property type="entry name" value="SAICAR synthase-like"/>
    <property type="match status" value="1"/>
</dbReference>